<sequence>MGIRAILLTTGADKLQRIRSAQGPLDPEAFAEGLLELPPGLPCEELLEVPDILEQPRLRQHDLARAWPELRYLAAHSLTDPRTGLAGMLWLLHDRPHRLDEEARLGFRDFAGLAAGMLADRLELQRVRDSEERMALAIAGSGTGIWDRNARTGEIHYSSDWKALLGYSEHEVGNRIEESYTRVHPDDLAYVQATIQAHFEGRTDAYEVEHRLRCRDGRYKWVCSRGKVVARDETGQPLRMVGTTTDVTAMHALSEKMQQTAALMTDLTNEIPGMVFQYRRQLDGRAAFTYVSSGVREIYGLTPDQLVQDAELLHGILHPDDLALYLGSLESSARDLRPWHLEYRVQLPGSGLSWRQGAARPRPLADGSVLWHGFITDITERKLIEAELQVFATTDSLTQLANRRHFMTQLESELARVQRSQDYGAAILMFDLDHFKSINDRWGHSVGDEALRHFSAILRAQLRRTDAAGRMGGEEFAVVLSNASLDEARTFAERVQRELAGAPVTHGDERLPLAVSAGIATLHPDDPSAEAALSRSDMALYRAKRGGRNRIECH</sequence>
<feature type="domain" description="GGDEF" evidence="7">
    <location>
        <begin position="423"/>
        <end position="554"/>
    </location>
</feature>
<dbReference type="KEGG" id="pfuw:KF707C_38610"/>
<dbReference type="Pfam" id="PF08447">
    <property type="entry name" value="PAS_3"/>
    <property type="match status" value="2"/>
</dbReference>
<feature type="domain" description="PAC" evidence="6">
    <location>
        <begin position="206"/>
        <end position="259"/>
    </location>
</feature>
<evidence type="ECO:0000256" key="1">
    <source>
        <dbReference type="ARBA" id="ARBA00001946"/>
    </source>
</evidence>
<dbReference type="SMART" id="SM00091">
    <property type="entry name" value="PAS"/>
    <property type="match status" value="2"/>
</dbReference>
<organism evidence="8 9">
    <name type="scientific">Metapseudomonas furukawaii</name>
    <name type="common">Pseudomonas furukawaii</name>
    <dbReference type="NCBI Taxonomy" id="1149133"/>
    <lineage>
        <taxon>Bacteria</taxon>
        <taxon>Pseudomonadati</taxon>
        <taxon>Pseudomonadota</taxon>
        <taxon>Gammaproteobacteria</taxon>
        <taxon>Pseudomonadales</taxon>
        <taxon>Pseudomonadaceae</taxon>
        <taxon>Metapseudomonas</taxon>
    </lineage>
</organism>
<dbReference type="GO" id="GO:1902201">
    <property type="term" value="P:negative regulation of bacterial-type flagellum-dependent cell motility"/>
    <property type="evidence" value="ECO:0007669"/>
    <property type="project" value="TreeGrafter"/>
</dbReference>
<keyword evidence="9" id="KW-1185">Reference proteome</keyword>
<comment type="cofactor">
    <cofactor evidence="1">
        <name>Mg(2+)</name>
        <dbReference type="ChEBI" id="CHEBI:18420"/>
    </cofactor>
</comment>
<dbReference type="GO" id="GO:0043709">
    <property type="term" value="P:cell adhesion involved in single-species biofilm formation"/>
    <property type="evidence" value="ECO:0007669"/>
    <property type="project" value="TreeGrafter"/>
</dbReference>
<dbReference type="InterPro" id="IPR013655">
    <property type="entry name" value="PAS_fold_3"/>
</dbReference>
<evidence type="ECO:0000259" key="5">
    <source>
        <dbReference type="PROSITE" id="PS50112"/>
    </source>
</evidence>
<dbReference type="AlphaFoldDB" id="A0AAD1C4U6"/>
<dbReference type="FunFam" id="3.30.70.270:FF:000001">
    <property type="entry name" value="Diguanylate cyclase domain protein"/>
    <property type="match status" value="1"/>
</dbReference>
<dbReference type="InterPro" id="IPR035965">
    <property type="entry name" value="PAS-like_dom_sf"/>
</dbReference>
<feature type="domain" description="PAS" evidence="5">
    <location>
        <begin position="282"/>
        <end position="336"/>
    </location>
</feature>
<dbReference type="SUPFAM" id="SSF55073">
    <property type="entry name" value="Nucleotide cyclase"/>
    <property type="match status" value="1"/>
</dbReference>
<protein>
    <recommendedName>
        <fullName evidence="3">diguanylate cyclase</fullName>
        <ecNumber evidence="3">2.7.7.65</ecNumber>
    </recommendedName>
</protein>
<dbReference type="NCBIfam" id="TIGR00254">
    <property type="entry name" value="GGDEF"/>
    <property type="match status" value="1"/>
</dbReference>
<comment type="subcellular location">
    <subcellularLocation>
        <location evidence="2">Cell inner membrane</location>
    </subcellularLocation>
</comment>
<dbReference type="GO" id="GO:0052621">
    <property type="term" value="F:diguanylate cyclase activity"/>
    <property type="evidence" value="ECO:0007669"/>
    <property type="project" value="UniProtKB-EC"/>
</dbReference>
<dbReference type="InterPro" id="IPR001610">
    <property type="entry name" value="PAC"/>
</dbReference>
<dbReference type="PROSITE" id="PS50887">
    <property type="entry name" value="GGDEF"/>
    <property type="match status" value="1"/>
</dbReference>
<evidence type="ECO:0000259" key="7">
    <source>
        <dbReference type="PROSITE" id="PS50887"/>
    </source>
</evidence>
<dbReference type="EC" id="2.7.7.65" evidence="3"/>
<evidence type="ECO:0000313" key="9">
    <source>
        <dbReference type="Proteomes" id="UP000218554"/>
    </source>
</evidence>
<dbReference type="PROSITE" id="PS50112">
    <property type="entry name" value="PAS"/>
    <property type="match status" value="2"/>
</dbReference>
<name>A0AAD1C4U6_METFU</name>
<dbReference type="SMART" id="SM00086">
    <property type="entry name" value="PAC"/>
    <property type="match status" value="2"/>
</dbReference>
<dbReference type="GO" id="GO:0005886">
    <property type="term" value="C:plasma membrane"/>
    <property type="evidence" value="ECO:0007669"/>
    <property type="project" value="UniProtKB-SubCell"/>
</dbReference>
<evidence type="ECO:0000256" key="4">
    <source>
        <dbReference type="ARBA" id="ARBA00034247"/>
    </source>
</evidence>
<dbReference type="InterPro" id="IPR029787">
    <property type="entry name" value="Nucleotide_cyclase"/>
</dbReference>
<dbReference type="Gene3D" id="3.30.450.20">
    <property type="entry name" value="PAS domain"/>
    <property type="match status" value="2"/>
</dbReference>
<dbReference type="CDD" id="cd00130">
    <property type="entry name" value="PAS"/>
    <property type="match status" value="2"/>
</dbReference>
<dbReference type="InterPro" id="IPR000700">
    <property type="entry name" value="PAS-assoc_C"/>
</dbReference>
<feature type="domain" description="PAS" evidence="5">
    <location>
        <begin position="130"/>
        <end position="202"/>
    </location>
</feature>
<dbReference type="SUPFAM" id="SSF55785">
    <property type="entry name" value="PYP-like sensor domain (PAS domain)"/>
    <property type="match status" value="2"/>
</dbReference>
<dbReference type="CDD" id="cd01949">
    <property type="entry name" value="GGDEF"/>
    <property type="match status" value="1"/>
</dbReference>
<dbReference type="SMART" id="SM00267">
    <property type="entry name" value="GGDEF"/>
    <property type="match status" value="1"/>
</dbReference>
<comment type="catalytic activity">
    <reaction evidence="4">
        <text>2 GTP = 3',3'-c-di-GMP + 2 diphosphate</text>
        <dbReference type="Rhea" id="RHEA:24898"/>
        <dbReference type="ChEBI" id="CHEBI:33019"/>
        <dbReference type="ChEBI" id="CHEBI:37565"/>
        <dbReference type="ChEBI" id="CHEBI:58805"/>
        <dbReference type="EC" id="2.7.7.65"/>
    </reaction>
</comment>
<dbReference type="PANTHER" id="PTHR45138">
    <property type="entry name" value="REGULATORY COMPONENTS OF SENSORY TRANSDUCTION SYSTEM"/>
    <property type="match status" value="1"/>
</dbReference>
<dbReference type="InterPro" id="IPR050469">
    <property type="entry name" value="Diguanylate_Cyclase"/>
</dbReference>
<evidence type="ECO:0000256" key="3">
    <source>
        <dbReference type="ARBA" id="ARBA00012528"/>
    </source>
</evidence>
<dbReference type="Gene3D" id="3.30.70.270">
    <property type="match status" value="1"/>
</dbReference>
<dbReference type="PANTHER" id="PTHR45138:SF9">
    <property type="entry name" value="DIGUANYLATE CYCLASE DGCM-RELATED"/>
    <property type="match status" value="1"/>
</dbReference>
<dbReference type="NCBIfam" id="TIGR00229">
    <property type="entry name" value="sensory_box"/>
    <property type="match status" value="1"/>
</dbReference>
<reference evidence="9" key="1">
    <citation type="submission" date="2015-05" db="EMBL/GenBank/DDBJ databases">
        <title>Draft genome sequencing of a biphenyl-degrading bacterium, Pseudomonas balearica KF707 (=NBRC110670).</title>
        <authorList>
            <person name="Kimura N."/>
            <person name="Hirose J."/>
            <person name="Watanabe T."/>
            <person name="Suenaga H."/>
            <person name="Fujihara H."/>
            <person name="Noguchi M."/>
            <person name="Hashimoto M."/>
            <person name="Shimodaira J."/>
            <person name="Tsuchikane K."/>
            <person name="Hosoyama A."/>
            <person name="Yamazoe A."/>
            <person name="Fujita N."/>
            <person name="Furukawa K."/>
        </authorList>
    </citation>
    <scope>NUCLEOTIDE SEQUENCE [LARGE SCALE GENOMIC DNA]</scope>
    <source>
        <strain evidence="9">DSM 10086 / NBRC 110670 / KF707</strain>
    </source>
</reference>
<dbReference type="InterPro" id="IPR000160">
    <property type="entry name" value="GGDEF_dom"/>
</dbReference>
<accession>A0AAD1C4U6</accession>
<dbReference type="Proteomes" id="UP000218554">
    <property type="component" value="Chromosome"/>
</dbReference>
<reference evidence="8 9" key="2">
    <citation type="journal article" date="2017" name="Int. J. Syst. Evol. Microbiol.">
        <title>Pseudomonas furukawaii sp. nov., a polychlorinated biphenyl-degrading bacterium isolated from biphenyl-contaminated soil in Japan.</title>
        <authorList>
            <person name="Kimura N."/>
            <person name="Watanabe T."/>
            <person name="Suenaga H."/>
            <person name="Fujihara H."/>
            <person name="Futagami T."/>
            <person name="Goto M."/>
            <person name="Hanada S."/>
            <person name="Hirose J."/>
        </authorList>
    </citation>
    <scope>NUCLEOTIDE SEQUENCE [LARGE SCALE GENOMIC DNA]</scope>
    <source>
        <strain evidence="9">DSM 10086 / NBRC 110670 / KF707</strain>
    </source>
</reference>
<dbReference type="Pfam" id="PF00990">
    <property type="entry name" value="GGDEF"/>
    <property type="match status" value="1"/>
</dbReference>
<dbReference type="InterPro" id="IPR000014">
    <property type="entry name" value="PAS"/>
</dbReference>
<proteinExistence type="predicted"/>
<dbReference type="EMBL" id="AP014862">
    <property type="protein sequence ID" value="BAU75549.1"/>
    <property type="molecule type" value="Genomic_DNA"/>
</dbReference>
<evidence type="ECO:0000259" key="6">
    <source>
        <dbReference type="PROSITE" id="PS50113"/>
    </source>
</evidence>
<gene>
    <name evidence="8" type="ORF">KF707C_38610</name>
</gene>
<dbReference type="PROSITE" id="PS50113">
    <property type="entry name" value="PAC"/>
    <property type="match status" value="1"/>
</dbReference>
<evidence type="ECO:0000256" key="2">
    <source>
        <dbReference type="ARBA" id="ARBA00004533"/>
    </source>
</evidence>
<evidence type="ECO:0000313" key="8">
    <source>
        <dbReference type="EMBL" id="BAU75549.1"/>
    </source>
</evidence>
<dbReference type="InterPro" id="IPR043128">
    <property type="entry name" value="Rev_trsase/Diguanyl_cyclase"/>
</dbReference>